<dbReference type="KEGG" id="mmag:MMAD_44680"/>
<dbReference type="Proteomes" id="UP000466517">
    <property type="component" value="Chromosome"/>
</dbReference>
<reference evidence="1 2" key="1">
    <citation type="journal article" date="2019" name="Emerg. Microbes Infect.">
        <title>Comprehensive subspecies identification of 175 nontuberculous mycobacteria species based on 7547 genomic profiles.</title>
        <authorList>
            <person name="Matsumoto Y."/>
            <person name="Kinjo T."/>
            <person name="Motooka D."/>
            <person name="Nabeya D."/>
            <person name="Jung N."/>
            <person name="Uechi K."/>
            <person name="Horii T."/>
            <person name="Iida T."/>
            <person name="Fujita J."/>
            <person name="Nakamura S."/>
        </authorList>
    </citation>
    <scope>NUCLEOTIDE SEQUENCE [LARGE SCALE GENOMIC DNA]</scope>
    <source>
        <strain evidence="1 2">JCM 13574</strain>
    </source>
</reference>
<dbReference type="AlphaFoldDB" id="A0A7I7XM76"/>
<dbReference type="Pfam" id="PF13826">
    <property type="entry name" value="Monooxy_af470-like"/>
    <property type="match status" value="1"/>
</dbReference>
<dbReference type="EMBL" id="AP022610">
    <property type="protein sequence ID" value="BBZ30173.1"/>
    <property type="molecule type" value="Genomic_DNA"/>
</dbReference>
<dbReference type="InterPro" id="IPR025444">
    <property type="entry name" value="Monooxy_af470"/>
</dbReference>
<keyword evidence="2" id="KW-1185">Reference proteome</keyword>
<dbReference type="RefSeq" id="WP_246240930.1">
    <property type="nucleotide sequence ID" value="NZ_AP022610.1"/>
</dbReference>
<protein>
    <submittedName>
        <fullName evidence="1">Transcriptional regulator</fullName>
    </submittedName>
</protein>
<name>A0A7I7XM76_9MYCO</name>
<evidence type="ECO:0000313" key="2">
    <source>
        <dbReference type="Proteomes" id="UP000466517"/>
    </source>
</evidence>
<gene>
    <name evidence="1" type="ORF">MMAD_44680</name>
</gene>
<sequence>MSIDFMPGRTTADAPEGTVVFLIGIRVNRPLKPQKWFPVFRQMPRMLKELGDRPELGLLTATTYLSGRTALVVQYWASAELLNAYATARDHAHLPAWREFNRRIKDTGDVGVFHETYVLGGSHETIYVNMPASFGLAGATTMQPITSKGNRALHRLDATVPDTPAVEPY</sequence>
<accession>A0A7I7XM76</accession>
<evidence type="ECO:0000313" key="1">
    <source>
        <dbReference type="EMBL" id="BBZ30173.1"/>
    </source>
</evidence>
<organism evidence="1 2">
    <name type="scientific">Mycolicibacterium madagascariense</name>
    <dbReference type="NCBI Taxonomy" id="212765"/>
    <lineage>
        <taxon>Bacteria</taxon>
        <taxon>Bacillati</taxon>
        <taxon>Actinomycetota</taxon>
        <taxon>Actinomycetes</taxon>
        <taxon>Mycobacteriales</taxon>
        <taxon>Mycobacteriaceae</taxon>
        <taxon>Mycolicibacterium</taxon>
    </lineage>
</organism>
<proteinExistence type="predicted"/>